<dbReference type="Gene3D" id="2.60.120.40">
    <property type="match status" value="1"/>
</dbReference>
<protein>
    <submittedName>
        <fullName evidence="1">Uncharacterized protein</fullName>
    </submittedName>
</protein>
<name>C2Q5L2_BACMY</name>
<dbReference type="InterPro" id="IPR008983">
    <property type="entry name" value="Tumour_necrosis_fac-like_dom"/>
</dbReference>
<dbReference type="AlphaFoldDB" id="C2Q5L2"/>
<gene>
    <name evidence="1" type="ORF">BW900_28000</name>
</gene>
<dbReference type="HOGENOM" id="CLU_001074_5_1_9"/>
<dbReference type="EMBL" id="MUAI01000051">
    <property type="protein sequence ID" value="OOR03272.1"/>
    <property type="molecule type" value="Genomic_DNA"/>
</dbReference>
<organism evidence="1 2">
    <name type="scientific">Bacillus mycoides</name>
    <dbReference type="NCBI Taxonomy" id="1405"/>
    <lineage>
        <taxon>Bacteria</taxon>
        <taxon>Bacillati</taxon>
        <taxon>Bacillota</taxon>
        <taxon>Bacilli</taxon>
        <taxon>Bacillales</taxon>
        <taxon>Bacillaceae</taxon>
        <taxon>Bacillus</taxon>
        <taxon>Bacillus cereus group</taxon>
    </lineage>
</organism>
<evidence type="ECO:0000313" key="1">
    <source>
        <dbReference type="EMBL" id="OOR03272.1"/>
    </source>
</evidence>
<accession>C2Q5L2</accession>
<comment type="caution">
    <text evidence="1">The sequence shown here is derived from an EMBL/GenBank/DDBJ whole genome shotgun (WGS) entry which is preliminary data.</text>
</comment>
<evidence type="ECO:0000313" key="2">
    <source>
        <dbReference type="Proteomes" id="UP000190696"/>
    </source>
</evidence>
<sequence length="134" mass="13517">MPPDNAATVAVGGDVDFPRDGPFSGAGIARTGADTFNLSAIGSYQVLFQVSVTEAGQLVLTLNSGAGAVELAYTVVGRATGTSQIVGMALVQTSVINSILTVRNPASESTALTITPLAGGTESVSAHLVITRLR</sequence>
<proteinExistence type="predicted"/>
<accession>A0A1S9T051</accession>
<reference evidence="1 2" key="1">
    <citation type="submission" date="2017-01" db="EMBL/GenBank/DDBJ databases">
        <title>Bacillus cereus isolates.</title>
        <authorList>
            <person name="Beno S.M."/>
        </authorList>
    </citation>
    <scope>NUCLEOTIDE SEQUENCE [LARGE SCALE GENOMIC DNA]</scope>
    <source>
        <strain evidence="1 2">FSL W7-1108</strain>
    </source>
</reference>
<dbReference type="Proteomes" id="UP000190696">
    <property type="component" value="Unassembled WGS sequence"/>
</dbReference>